<sequence length="146" mass="16397">MKQFLSLLILTTLLFACKEDDATEEVLATIQGEWKVVNIQRSGCTDEADNGSFSPQCTEGNCIRYFFETDTTGLQYRIENTGTTDQENELGTYTVDDTTLELCVDEEGELFCREAQVVITLNKLQITETEENTGCSVLRTLARVDK</sequence>
<dbReference type="AlphaFoldDB" id="A0A3D9L3R1"/>
<reference evidence="1 2" key="1">
    <citation type="submission" date="2018-07" db="EMBL/GenBank/DDBJ databases">
        <title>Genomic Encyclopedia of Type Strains, Phase IV (KMG-IV): sequencing the most valuable type-strain genomes for metagenomic binning, comparative biology and taxonomic classification.</title>
        <authorList>
            <person name="Goeker M."/>
        </authorList>
    </citation>
    <scope>NUCLEOTIDE SEQUENCE [LARGE SCALE GENOMIC DNA]</scope>
    <source>
        <strain evidence="1 2">DSM 4134</strain>
    </source>
</reference>
<comment type="caution">
    <text evidence="1">The sequence shown here is derived from an EMBL/GenBank/DDBJ whole genome shotgun (WGS) entry which is preliminary data.</text>
</comment>
<proteinExistence type="predicted"/>
<accession>A0A3D9L3R1</accession>
<dbReference type="RefSeq" id="WP_115867634.1">
    <property type="nucleotide sequence ID" value="NZ_QREG01000006.1"/>
</dbReference>
<protein>
    <recommendedName>
        <fullName evidence="3">Lipocalin-like protein</fullName>
    </recommendedName>
</protein>
<keyword evidence="2" id="KW-1185">Reference proteome</keyword>
<evidence type="ECO:0008006" key="3">
    <source>
        <dbReference type="Google" id="ProtNLM"/>
    </source>
</evidence>
<evidence type="ECO:0000313" key="1">
    <source>
        <dbReference type="EMBL" id="REE00101.1"/>
    </source>
</evidence>
<dbReference type="PROSITE" id="PS51257">
    <property type="entry name" value="PROKAR_LIPOPROTEIN"/>
    <property type="match status" value="1"/>
</dbReference>
<dbReference type="Proteomes" id="UP000256779">
    <property type="component" value="Unassembled WGS sequence"/>
</dbReference>
<name>A0A3D9L3R1_MARFU</name>
<gene>
    <name evidence="1" type="ORF">C7460_10638</name>
</gene>
<dbReference type="EMBL" id="QREG01000006">
    <property type="protein sequence ID" value="REE00101.1"/>
    <property type="molecule type" value="Genomic_DNA"/>
</dbReference>
<evidence type="ECO:0000313" key="2">
    <source>
        <dbReference type="Proteomes" id="UP000256779"/>
    </source>
</evidence>
<organism evidence="1 2">
    <name type="scientific">Marinoscillum furvescens DSM 4134</name>
    <dbReference type="NCBI Taxonomy" id="1122208"/>
    <lineage>
        <taxon>Bacteria</taxon>
        <taxon>Pseudomonadati</taxon>
        <taxon>Bacteroidota</taxon>
        <taxon>Cytophagia</taxon>
        <taxon>Cytophagales</taxon>
        <taxon>Reichenbachiellaceae</taxon>
        <taxon>Marinoscillum</taxon>
    </lineage>
</organism>